<accession>A0ABD3ASC8</accession>
<dbReference type="InterPro" id="IPR012337">
    <property type="entry name" value="RNaseH-like_sf"/>
</dbReference>
<gene>
    <name evidence="2" type="ORF">ACH5RR_002574</name>
</gene>
<dbReference type="InterPro" id="IPR001584">
    <property type="entry name" value="Integrase_cat-core"/>
</dbReference>
<comment type="caution">
    <text evidence="2">The sequence shown here is derived from an EMBL/GenBank/DDBJ whole genome shotgun (WGS) entry which is preliminary data.</text>
</comment>
<protein>
    <recommendedName>
        <fullName evidence="1">Integrase catalytic domain-containing protein</fullName>
    </recommendedName>
</protein>
<keyword evidence="3" id="KW-1185">Reference proteome</keyword>
<name>A0ABD3ASC8_9GENT</name>
<evidence type="ECO:0000313" key="3">
    <source>
        <dbReference type="Proteomes" id="UP001630127"/>
    </source>
</evidence>
<proteinExistence type="predicted"/>
<evidence type="ECO:0000259" key="1">
    <source>
        <dbReference type="PROSITE" id="PS50994"/>
    </source>
</evidence>
<reference evidence="2 3" key="1">
    <citation type="submission" date="2024-11" db="EMBL/GenBank/DDBJ databases">
        <title>A near-complete genome assembly of Cinchona calisaya.</title>
        <authorList>
            <person name="Lian D.C."/>
            <person name="Zhao X.W."/>
            <person name="Wei L."/>
        </authorList>
    </citation>
    <scope>NUCLEOTIDE SEQUENCE [LARGE SCALE GENOMIC DNA]</scope>
    <source>
        <tissue evidence="2">Nenye</tissue>
    </source>
</reference>
<dbReference type="Proteomes" id="UP001630127">
    <property type="component" value="Unassembled WGS sequence"/>
</dbReference>
<dbReference type="SUPFAM" id="SSF53098">
    <property type="entry name" value="Ribonuclease H-like"/>
    <property type="match status" value="1"/>
</dbReference>
<dbReference type="PROSITE" id="PS50994">
    <property type="entry name" value="INTEGRASE"/>
    <property type="match status" value="1"/>
</dbReference>
<sequence length="104" mass="11847">MTPQQNVVAERINRILLERAHCMVSNAKLTNDFWAEAISTACCIVNRVPSAPMNFKTPEEVWLGTPVDYFDLRMFGCPAYMHVNDGKLESRAEKYIFLGYPFGV</sequence>
<dbReference type="PANTHER" id="PTHR42648:SF28">
    <property type="entry name" value="TRANSPOSON-ENCODED PROTEIN WITH RIBONUCLEASE H-LIKE AND RETROVIRUS ZINC FINGER-LIKE DOMAINS"/>
    <property type="match status" value="1"/>
</dbReference>
<dbReference type="AlphaFoldDB" id="A0ABD3ASC8"/>
<feature type="domain" description="Integrase catalytic" evidence="1">
    <location>
        <begin position="1"/>
        <end position="66"/>
    </location>
</feature>
<organism evidence="2 3">
    <name type="scientific">Cinchona calisaya</name>
    <dbReference type="NCBI Taxonomy" id="153742"/>
    <lineage>
        <taxon>Eukaryota</taxon>
        <taxon>Viridiplantae</taxon>
        <taxon>Streptophyta</taxon>
        <taxon>Embryophyta</taxon>
        <taxon>Tracheophyta</taxon>
        <taxon>Spermatophyta</taxon>
        <taxon>Magnoliopsida</taxon>
        <taxon>eudicotyledons</taxon>
        <taxon>Gunneridae</taxon>
        <taxon>Pentapetalae</taxon>
        <taxon>asterids</taxon>
        <taxon>lamiids</taxon>
        <taxon>Gentianales</taxon>
        <taxon>Rubiaceae</taxon>
        <taxon>Cinchonoideae</taxon>
        <taxon>Cinchoneae</taxon>
        <taxon>Cinchona</taxon>
    </lineage>
</organism>
<dbReference type="Gene3D" id="3.30.420.10">
    <property type="entry name" value="Ribonuclease H-like superfamily/Ribonuclease H"/>
    <property type="match status" value="1"/>
</dbReference>
<dbReference type="PANTHER" id="PTHR42648">
    <property type="entry name" value="TRANSPOSASE, PUTATIVE-RELATED"/>
    <property type="match status" value="1"/>
</dbReference>
<dbReference type="InterPro" id="IPR039537">
    <property type="entry name" value="Retrotran_Ty1/copia-like"/>
</dbReference>
<dbReference type="EMBL" id="JBJUIK010000002">
    <property type="protein sequence ID" value="KAL3534113.1"/>
    <property type="molecule type" value="Genomic_DNA"/>
</dbReference>
<dbReference type="InterPro" id="IPR036397">
    <property type="entry name" value="RNaseH_sf"/>
</dbReference>
<evidence type="ECO:0000313" key="2">
    <source>
        <dbReference type="EMBL" id="KAL3534113.1"/>
    </source>
</evidence>